<dbReference type="InterPro" id="IPR002734">
    <property type="entry name" value="RibDG_C"/>
</dbReference>
<reference evidence="3" key="1">
    <citation type="journal article" date="2019" name="Int. J. Syst. Evol. Microbiol.">
        <title>The Global Catalogue of Microorganisms (GCM) 10K type strain sequencing project: providing services to taxonomists for standard genome sequencing and annotation.</title>
        <authorList>
            <consortium name="The Broad Institute Genomics Platform"/>
            <consortium name="The Broad Institute Genome Sequencing Center for Infectious Disease"/>
            <person name="Wu L."/>
            <person name="Ma J."/>
        </authorList>
    </citation>
    <scope>NUCLEOTIDE SEQUENCE [LARGE SCALE GENOMIC DNA]</scope>
    <source>
        <strain evidence="3">SYNS20</strain>
    </source>
</reference>
<keyword evidence="3" id="KW-1185">Reference proteome</keyword>
<dbReference type="PANTHER" id="PTHR38011:SF11">
    <property type="entry name" value="2,5-DIAMINO-6-RIBOSYLAMINO-4(3H)-PYRIMIDINONE 5'-PHOSPHATE REDUCTASE"/>
    <property type="match status" value="1"/>
</dbReference>
<gene>
    <name evidence="2" type="ORF">ACFQVC_28385</name>
</gene>
<sequence length="187" mass="19856">MSSVSTSTGKVVVNRAMSLDGFIAGSGDAMDWIFEHVTADAFPEVMAATGAMLIGRRTYEVGKRMADQDSAYDGGAQFVLTHQPPDEPDPAVTFLTCDIEEAVATARSAAGGKNLEILGADVAAQCLQRGLVDEILVYVLPVLLGDGVRFTPPSLGRVDLEPFSNTQSGAVTMLRFRVRKQARSSSS</sequence>
<dbReference type="InterPro" id="IPR024072">
    <property type="entry name" value="DHFR-like_dom_sf"/>
</dbReference>
<dbReference type="Proteomes" id="UP001596523">
    <property type="component" value="Unassembled WGS sequence"/>
</dbReference>
<evidence type="ECO:0000313" key="3">
    <source>
        <dbReference type="Proteomes" id="UP001596523"/>
    </source>
</evidence>
<name>A0ABW2JRW5_9ACTN</name>
<dbReference type="SUPFAM" id="SSF53597">
    <property type="entry name" value="Dihydrofolate reductase-like"/>
    <property type="match status" value="1"/>
</dbReference>
<dbReference type="PANTHER" id="PTHR38011">
    <property type="entry name" value="DIHYDROFOLATE REDUCTASE FAMILY PROTEIN (AFU_ORTHOLOGUE AFUA_8G06820)"/>
    <property type="match status" value="1"/>
</dbReference>
<organism evidence="2 3">
    <name type="scientific">Streptomyces monticola</name>
    <dbReference type="NCBI Taxonomy" id="2666263"/>
    <lineage>
        <taxon>Bacteria</taxon>
        <taxon>Bacillati</taxon>
        <taxon>Actinomycetota</taxon>
        <taxon>Actinomycetes</taxon>
        <taxon>Kitasatosporales</taxon>
        <taxon>Streptomycetaceae</taxon>
        <taxon>Streptomyces</taxon>
    </lineage>
</organism>
<comment type="caution">
    <text evidence="2">The sequence shown here is derived from an EMBL/GenBank/DDBJ whole genome shotgun (WGS) entry which is preliminary data.</text>
</comment>
<dbReference type="Pfam" id="PF01872">
    <property type="entry name" value="RibD_C"/>
    <property type="match status" value="1"/>
</dbReference>
<accession>A0ABW2JRW5</accession>
<dbReference type="Gene3D" id="3.40.430.10">
    <property type="entry name" value="Dihydrofolate Reductase, subunit A"/>
    <property type="match status" value="1"/>
</dbReference>
<feature type="domain" description="Bacterial bifunctional deaminase-reductase C-terminal" evidence="1">
    <location>
        <begin position="10"/>
        <end position="155"/>
    </location>
</feature>
<proteinExistence type="predicted"/>
<evidence type="ECO:0000313" key="2">
    <source>
        <dbReference type="EMBL" id="MFC7308133.1"/>
    </source>
</evidence>
<protein>
    <submittedName>
        <fullName evidence="2">Dihydrofolate reductase family protein</fullName>
    </submittedName>
</protein>
<dbReference type="InterPro" id="IPR050765">
    <property type="entry name" value="Riboflavin_Biosynth_HTPR"/>
</dbReference>
<evidence type="ECO:0000259" key="1">
    <source>
        <dbReference type="Pfam" id="PF01872"/>
    </source>
</evidence>
<dbReference type="EMBL" id="JBHTCF010000014">
    <property type="protein sequence ID" value="MFC7308133.1"/>
    <property type="molecule type" value="Genomic_DNA"/>
</dbReference>
<dbReference type="RefSeq" id="WP_381835853.1">
    <property type="nucleotide sequence ID" value="NZ_JBHTCF010000014.1"/>
</dbReference>